<feature type="transmembrane region" description="Helical" evidence="8">
    <location>
        <begin position="42"/>
        <end position="62"/>
    </location>
</feature>
<evidence type="ECO:0000256" key="7">
    <source>
        <dbReference type="ARBA" id="ARBA00023136"/>
    </source>
</evidence>
<keyword evidence="5 8" id="KW-0812">Transmembrane</keyword>
<evidence type="ECO:0000256" key="8">
    <source>
        <dbReference type="SAM" id="Phobius"/>
    </source>
</evidence>
<dbReference type="PANTHER" id="PTHR36838:SF1">
    <property type="entry name" value="SLR1864 PROTEIN"/>
    <property type="match status" value="1"/>
</dbReference>
<dbReference type="AlphaFoldDB" id="A0A1G8UWE8"/>
<evidence type="ECO:0000256" key="3">
    <source>
        <dbReference type="ARBA" id="ARBA00022448"/>
    </source>
</evidence>
<keyword evidence="6 8" id="KW-1133">Transmembrane helix</keyword>
<evidence type="ECO:0000313" key="10">
    <source>
        <dbReference type="Proteomes" id="UP000182836"/>
    </source>
</evidence>
<proteinExistence type="inferred from homology"/>
<dbReference type="OrthoDB" id="148377at2"/>
<feature type="transmembrane region" description="Helical" evidence="8">
    <location>
        <begin position="69"/>
        <end position="94"/>
    </location>
</feature>
<evidence type="ECO:0000256" key="2">
    <source>
        <dbReference type="ARBA" id="ARBA00010145"/>
    </source>
</evidence>
<dbReference type="Gene3D" id="1.20.1530.20">
    <property type="match status" value="1"/>
</dbReference>
<keyword evidence="4" id="KW-1003">Cell membrane</keyword>
<sequence length="154" mass="16676">MKTAVLNIFRLPNIYAVIIGLLLQYCHIPLSTNFMQAVELLGGASIPVVMLVLGMQLAMVTIKDLDGKLVAFGTVIRLIISPVLAWGICSLFPISPLSKQVMFVIAGMPPAAMALLYAIRFEAKAKLVSSITLISTVLSFISIMVLLSIVKWVT</sequence>
<evidence type="ECO:0000256" key="6">
    <source>
        <dbReference type="ARBA" id="ARBA00022989"/>
    </source>
</evidence>
<dbReference type="Proteomes" id="UP000182836">
    <property type="component" value="Unassembled WGS sequence"/>
</dbReference>
<dbReference type="RefSeq" id="WP_158502370.1">
    <property type="nucleotide sequence ID" value="NZ_BJOA01000072.1"/>
</dbReference>
<reference evidence="9 10" key="1">
    <citation type="submission" date="2016-10" db="EMBL/GenBank/DDBJ databases">
        <authorList>
            <person name="de Groot N.N."/>
        </authorList>
    </citation>
    <scope>NUCLEOTIDE SEQUENCE [LARGE SCALE GENOMIC DNA]</scope>
    <source>
        <strain evidence="9 10">DSM 2895</strain>
    </source>
</reference>
<evidence type="ECO:0000313" key="9">
    <source>
        <dbReference type="EMBL" id="SDJ57425.1"/>
    </source>
</evidence>
<keyword evidence="3" id="KW-0813">Transport</keyword>
<evidence type="ECO:0000256" key="4">
    <source>
        <dbReference type="ARBA" id="ARBA00022475"/>
    </source>
</evidence>
<dbReference type="GO" id="GO:0055085">
    <property type="term" value="P:transmembrane transport"/>
    <property type="evidence" value="ECO:0007669"/>
    <property type="project" value="InterPro"/>
</dbReference>
<gene>
    <name evidence="9" type="ORF">SAMN04487909_12131</name>
</gene>
<feature type="transmembrane region" description="Helical" evidence="8">
    <location>
        <begin position="131"/>
        <end position="153"/>
    </location>
</feature>
<dbReference type="PANTHER" id="PTHR36838">
    <property type="entry name" value="AUXIN EFFLUX CARRIER FAMILY PROTEIN"/>
    <property type="match status" value="1"/>
</dbReference>
<feature type="transmembrane region" description="Helical" evidence="8">
    <location>
        <begin position="12"/>
        <end position="30"/>
    </location>
</feature>
<keyword evidence="7 8" id="KW-0472">Membrane</keyword>
<dbReference type="EMBL" id="FNED01000021">
    <property type="protein sequence ID" value="SDJ57425.1"/>
    <property type="molecule type" value="Genomic_DNA"/>
</dbReference>
<evidence type="ECO:0000256" key="5">
    <source>
        <dbReference type="ARBA" id="ARBA00022692"/>
    </source>
</evidence>
<dbReference type="InterPro" id="IPR038770">
    <property type="entry name" value="Na+/solute_symporter_sf"/>
</dbReference>
<name>A0A1G8UWE8_ANEMI</name>
<dbReference type="Pfam" id="PF03547">
    <property type="entry name" value="Mem_trans"/>
    <property type="match status" value="1"/>
</dbReference>
<dbReference type="InterPro" id="IPR004776">
    <property type="entry name" value="Mem_transp_PIN-like"/>
</dbReference>
<dbReference type="GO" id="GO:0005886">
    <property type="term" value="C:plasma membrane"/>
    <property type="evidence" value="ECO:0007669"/>
    <property type="project" value="UniProtKB-SubCell"/>
</dbReference>
<evidence type="ECO:0000256" key="1">
    <source>
        <dbReference type="ARBA" id="ARBA00004651"/>
    </source>
</evidence>
<organism evidence="9 10">
    <name type="scientific">Aneurinibacillus migulanus</name>
    <name type="common">Bacillus migulanus</name>
    <dbReference type="NCBI Taxonomy" id="47500"/>
    <lineage>
        <taxon>Bacteria</taxon>
        <taxon>Bacillati</taxon>
        <taxon>Bacillota</taxon>
        <taxon>Bacilli</taxon>
        <taxon>Bacillales</taxon>
        <taxon>Paenibacillaceae</taxon>
        <taxon>Aneurinibacillus group</taxon>
        <taxon>Aneurinibacillus</taxon>
    </lineage>
</organism>
<comment type="similarity">
    <text evidence="2">Belongs to the auxin efflux carrier (TC 2.A.69) family.</text>
</comment>
<accession>A0A1G8UWE8</accession>
<protein>
    <submittedName>
        <fullName evidence="9">Membrane transport protein</fullName>
    </submittedName>
</protein>
<dbReference type="GeneID" id="42306797"/>
<comment type="subcellular location">
    <subcellularLocation>
        <location evidence="1">Cell membrane</location>
        <topology evidence="1">Multi-pass membrane protein</topology>
    </subcellularLocation>
</comment>
<feature type="transmembrane region" description="Helical" evidence="8">
    <location>
        <begin position="100"/>
        <end position="119"/>
    </location>
</feature>